<comment type="similarity">
    <text evidence="1">Belongs to the short-chain dehydrogenases/reductases (SDR) family.</text>
</comment>
<evidence type="ECO:0000313" key="3">
    <source>
        <dbReference type="EMBL" id="KAK2068091.1"/>
    </source>
</evidence>
<gene>
    <name evidence="3" type="ORF">P8C59_002756</name>
</gene>
<dbReference type="SUPFAM" id="SSF51735">
    <property type="entry name" value="NAD(P)-binding Rossmann-fold domains"/>
    <property type="match status" value="1"/>
</dbReference>
<dbReference type="EMBL" id="JAQQPM010000002">
    <property type="protein sequence ID" value="KAK2068091.1"/>
    <property type="molecule type" value="Genomic_DNA"/>
</dbReference>
<dbReference type="PRINTS" id="PR00081">
    <property type="entry name" value="GDHRDH"/>
</dbReference>
<evidence type="ECO:0000313" key="4">
    <source>
        <dbReference type="Proteomes" id="UP001217918"/>
    </source>
</evidence>
<sequence>MSSFPYKAVLLIGATSGIGAAMADKLVGSGVFVIAVGRRQDRLDAFVARHDPAHAAAVCYDIADTAGQEGFVKSVLANHPTIDCLFLNAGTQHPVPLARPADVDLPAFHNEVAINFSRQVDLCVRFLPHLEAARGGLIVTGTHIVVAPAAPLAAYSASKAALSSFVACVRALQRGRVRVHEIWAPAVQTELHDFMGEERGRKIGMPVQDFTEQVYAQLAEGKEMVVVGSAVGTSHEEMRALIEKRAAVSDALNEYLLANAPGNAPASAPR</sequence>
<organism evidence="3 4">
    <name type="scientific">Phyllachora maydis</name>
    <dbReference type="NCBI Taxonomy" id="1825666"/>
    <lineage>
        <taxon>Eukaryota</taxon>
        <taxon>Fungi</taxon>
        <taxon>Dikarya</taxon>
        <taxon>Ascomycota</taxon>
        <taxon>Pezizomycotina</taxon>
        <taxon>Sordariomycetes</taxon>
        <taxon>Sordariomycetidae</taxon>
        <taxon>Phyllachorales</taxon>
        <taxon>Phyllachoraceae</taxon>
        <taxon>Phyllachora</taxon>
    </lineage>
</organism>
<dbReference type="Proteomes" id="UP001217918">
    <property type="component" value="Unassembled WGS sequence"/>
</dbReference>
<name>A0AAD9HZ04_9PEZI</name>
<accession>A0AAD9HZ04</accession>
<proteinExistence type="inferred from homology"/>
<dbReference type="PANTHER" id="PTHR43669:SF15">
    <property type="entry name" value="OXIDOREDUCTASE, SHORT-CHAIN DEHYDROGENASE_REDUCTASE FAMILY (AFU_ORTHOLOGUE AFUA_1G01330)"/>
    <property type="match status" value="1"/>
</dbReference>
<evidence type="ECO:0000256" key="2">
    <source>
        <dbReference type="ARBA" id="ARBA00023002"/>
    </source>
</evidence>
<protein>
    <recommendedName>
        <fullName evidence="5">Oxidoreductase</fullName>
    </recommendedName>
</protein>
<dbReference type="Pfam" id="PF00106">
    <property type="entry name" value="adh_short"/>
    <property type="match status" value="1"/>
</dbReference>
<evidence type="ECO:0000256" key="1">
    <source>
        <dbReference type="ARBA" id="ARBA00006484"/>
    </source>
</evidence>
<dbReference type="GO" id="GO:0016491">
    <property type="term" value="F:oxidoreductase activity"/>
    <property type="evidence" value="ECO:0007669"/>
    <property type="project" value="UniProtKB-KW"/>
</dbReference>
<comment type="caution">
    <text evidence="3">The sequence shown here is derived from an EMBL/GenBank/DDBJ whole genome shotgun (WGS) entry which is preliminary data.</text>
</comment>
<keyword evidence="4" id="KW-1185">Reference proteome</keyword>
<dbReference type="InterPro" id="IPR036291">
    <property type="entry name" value="NAD(P)-bd_dom_sf"/>
</dbReference>
<dbReference type="Gene3D" id="3.40.50.720">
    <property type="entry name" value="NAD(P)-binding Rossmann-like Domain"/>
    <property type="match status" value="1"/>
</dbReference>
<keyword evidence="2" id="KW-0560">Oxidoreductase</keyword>
<evidence type="ECO:0008006" key="5">
    <source>
        <dbReference type="Google" id="ProtNLM"/>
    </source>
</evidence>
<dbReference type="AlphaFoldDB" id="A0AAD9HZ04"/>
<reference evidence="3" key="1">
    <citation type="journal article" date="2023" name="Mol. Plant Microbe Interact.">
        <title>Elucidating the Obligate Nature and Biological Capacity of an Invasive Fungal Corn Pathogen.</title>
        <authorList>
            <person name="MacCready J.S."/>
            <person name="Roggenkamp E.M."/>
            <person name="Gdanetz K."/>
            <person name="Chilvers M.I."/>
        </authorList>
    </citation>
    <scope>NUCLEOTIDE SEQUENCE</scope>
    <source>
        <strain evidence="3">PM02</strain>
    </source>
</reference>
<dbReference type="PANTHER" id="PTHR43669">
    <property type="entry name" value="5-KETO-D-GLUCONATE 5-REDUCTASE"/>
    <property type="match status" value="1"/>
</dbReference>
<dbReference type="InterPro" id="IPR002347">
    <property type="entry name" value="SDR_fam"/>
</dbReference>